<reference evidence="1 2" key="1">
    <citation type="submission" date="2017-11" db="EMBL/GenBank/DDBJ databases">
        <title>Draft Genome Sequence of Methylobacter psychrotolerans Sph1T, an Obligate Methanotroph from Low-Temperature Environments.</title>
        <authorList>
            <person name="Oshkin I.Y."/>
            <person name="Miroshnikov K."/>
            <person name="Belova S.E."/>
            <person name="Korzhenkov A."/>
            <person name="Toshchakov S.V."/>
            <person name="Dedysh S.N."/>
        </authorList>
    </citation>
    <scope>NUCLEOTIDE SEQUENCE [LARGE SCALE GENOMIC DNA]</scope>
    <source>
        <strain evidence="1 2">Sph1</strain>
    </source>
</reference>
<protein>
    <submittedName>
        <fullName evidence="1">Uncharacterized protein</fullName>
    </submittedName>
</protein>
<evidence type="ECO:0000313" key="2">
    <source>
        <dbReference type="Proteomes" id="UP000237423"/>
    </source>
</evidence>
<accession>A0A2S5CKH0</accession>
<sequence length="84" mass="8353">MDGQLAAAVCQQQIAAAVIETDAADLADVTGKHIGELNHIGAATVSQRVCPIVFCDQVGVVARAALQGIVAGAAIEGVVAAITD</sequence>
<dbReference type="Proteomes" id="UP000237423">
    <property type="component" value="Unassembled WGS sequence"/>
</dbReference>
<name>A0A2S5CKH0_9GAMM</name>
<proteinExistence type="predicted"/>
<organism evidence="1 2">
    <name type="scientific">Methylovulum psychrotolerans</name>
    <dbReference type="NCBI Taxonomy" id="1704499"/>
    <lineage>
        <taxon>Bacteria</taxon>
        <taxon>Pseudomonadati</taxon>
        <taxon>Pseudomonadota</taxon>
        <taxon>Gammaproteobacteria</taxon>
        <taxon>Methylococcales</taxon>
        <taxon>Methylococcaceae</taxon>
        <taxon>Methylovulum</taxon>
    </lineage>
</organism>
<dbReference type="EMBL" id="PGFZ01000006">
    <property type="protein sequence ID" value="POZ51311.1"/>
    <property type="molecule type" value="Genomic_DNA"/>
</dbReference>
<dbReference type="AlphaFoldDB" id="A0A2S5CKH0"/>
<gene>
    <name evidence="1" type="ORF">AADEFJLK_02759</name>
</gene>
<comment type="caution">
    <text evidence="1">The sequence shown here is derived from an EMBL/GenBank/DDBJ whole genome shotgun (WGS) entry which is preliminary data.</text>
</comment>
<evidence type="ECO:0000313" key="1">
    <source>
        <dbReference type="EMBL" id="POZ51311.1"/>
    </source>
</evidence>